<evidence type="ECO:0000256" key="1">
    <source>
        <dbReference type="ARBA" id="ARBA00022741"/>
    </source>
</evidence>
<dbReference type="RefSeq" id="WP_125742872.1">
    <property type="nucleotide sequence ID" value="NZ_RCOR01000047.1"/>
</dbReference>
<dbReference type="GO" id="GO:0005829">
    <property type="term" value="C:cytosol"/>
    <property type="evidence" value="ECO:0007669"/>
    <property type="project" value="TreeGrafter"/>
</dbReference>
<dbReference type="FunFam" id="3.40.50.300:FF:001573">
    <property type="entry name" value="Carbon monoxide dehydrogenase accessory protein CooC"/>
    <property type="match status" value="1"/>
</dbReference>
<dbReference type="Gene3D" id="3.40.50.300">
    <property type="entry name" value="P-loop containing nucleotide triphosphate hydrolases"/>
    <property type="match status" value="1"/>
</dbReference>
<accession>A0A3R9WXB0</accession>
<evidence type="ECO:0000256" key="2">
    <source>
        <dbReference type="ARBA" id="ARBA00022840"/>
    </source>
</evidence>
<sequence length="260" mass="28424">MGLKIIVAGKGGVGKTTVASLLSFFLSSRGKRVLALDTDSVPNLALSLGLPREMESKIVPIVKDESLVEERTGARPGESWGLLFRLNPKVDDIVDKYGIRISENLSLLVVGSIDSAKQGCLCPAISLGKALISHILMEERDVIVVDSEAGAEVFGRGLAERFDHMLCVTEPTQKSLEIAKRIARMGRELGIGEVTYIVNKFSGDESERLRISETLDARHFFIPYDYSLIRAEIEGRSLKELDESSPAVQALRSAFESIFG</sequence>
<dbReference type="GO" id="GO:0051782">
    <property type="term" value="P:negative regulation of cell division"/>
    <property type="evidence" value="ECO:0007669"/>
    <property type="project" value="TreeGrafter"/>
</dbReference>
<name>A0A3R9WXB0_9CREN</name>
<dbReference type="GO" id="GO:0009898">
    <property type="term" value="C:cytoplasmic side of plasma membrane"/>
    <property type="evidence" value="ECO:0007669"/>
    <property type="project" value="TreeGrafter"/>
</dbReference>
<dbReference type="PIRSF" id="PIRSF005647">
    <property type="entry name" value="CooC"/>
    <property type="match status" value="1"/>
</dbReference>
<dbReference type="SUPFAM" id="SSF52540">
    <property type="entry name" value="P-loop containing nucleoside triphosphate hydrolases"/>
    <property type="match status" value="1"/>
</dbReference>
<dbReference type="Pfam" id="PF01656">
    <property type="entry name" value="CbiA"/>
    <property type="match status" value="1"/>
</dbReference>
<organism evidence="4 5">
    <name type="scientific">Candidatus Korarchaeum cryptofilum</name>
    <dbReference type="NCBI Taxonomy" id="498846"/>
    <lineage>
        <taxon>Archaea</taxon>
        <taxon>Thermoproteota</taxon>
        <taxon>Candidatus Korarchaeia</taxon>
        <taxon>Candidatus Korarchaeales</taxon>
        <taxon>Candidatus Korarchaeaceae</taxon>
        <taxon>Candidatus Korarchaeum</taxon>
    </lineage>
</organism>
<dbReference type="Proteomes" id="UP000278149">
    <property type="component" value="Unassembled WGS sequence"/>
</dbReference>
<evidence type="ECO:0000313" key="5">
    <source>
        <dbReference type="Proteomes" id="UP000278149"/>
    </source>
</evidence>
<keyword evidence="1" id="KW-0547">Nucleotide-binding</keyword>
<feature type="domain" description="CobQ/CobB/MinD/ParA nucleotide binding" evidence="3">
    <location>
        <begin position="5"/>
        <end position="237"/>
    </location>
</feature>
<dbReference type="InterPro" id="IPR014433">
    <property type="entry name" value="CooC"/>
</dbReference>
<dbReference type="AlphaFoldDB" id="A0A3R9WXB0"/>
<dbReference type="PANTHER" id="PTHR43384:SF6">
    <property type="entry name" value="SEPTUM SITE-DETERMINING PROTEIN MIND HOMOLOG, CHLOROPLASTIC"/>
    <property type="match status" value="1"/>
</dbReference>
<dbReference type="InterPro" id="IPR050625">
    <property type="entry name" value="ParA/MinD_ATPase"/>
</dbReference>
<gene>
    <name evidence="4" type="ORF">D9Q81_08830</name>
</gene>
<reference evidence="4 5" key="1">
    <citation type="submission" date="2018-10" db="EMBL/GenBank/DDBJ databases">
        <title>Co-occurring genomic capacity for anaerobic methane metabolism and dissimilatory sulfite reduction discovered in the Korarchaeota.</title>
        <authorList>
            <person name="Mckay L.J."/>
            <person name="Dlakic M."/>
            <person name="Fields M.W."/>
            <person name="Delmont T.O."/>
            <person name="Eren A.M."/>
            <person name="Jay Z.J."/>
            <person name="Klingelsmith K.B."/>
            <person name="Rusch D.B."/>
            <person name="Inskeep W.P."/>
        </authorList>
    </citation>
    <scope>NUCLEOTIDE SEQUENCE [LARGE SCALE GENOMIC DNA]</scope>
    <source>
        <strain evidence="4 5">WS</strain>
    </source>
</reference>
<keyword evidence="2" id="KW-0067">ATP-binding</keyword>
<dbReference type="InterPro" id="IPR002586">
    <property type="entry name" value="CobQ/CobB/MinD/ParA_Nub-bd_dom"/>
</dbReference>
<dbReference type="PANTHER" id="PTHR43384">
    <property type="entry name" value="SEPTUM SITE-DETERMINING PROTEIN MIND HOMOLOG, CHLOROPLASTIC-RELATED"/>
    <property type="match status" value="1"/>
</dbReference>
<proteinExistence type="predicted"/>
<dbReference type="GO" id="GO:0016887">
    <property type="term" value="F:ATP hydrolysis activity"/>
    <property type="evidence" value="ECO:0007669"/>
    <property type="project" value="TreeGrafter"/>
</dbReference>
<dbReference type="InterPro" id="IPR027417">
    <property type="entry name" value="P-loop_NTPase"/>
</dbReference>
<evidence type="ECO:0000259" key="3">
    <source>
        <dbReference type="Pfam" id="PF01656"/>
    </source>
</evidence>
<comment type="caution">
    <text evidence="4">The sequence shown here is derived from an EMBL/GenBank/DDBJ whole genome shotgun (WGS) entry which is preliminary data.</text>
</comment>
<dbReference type="EMBL" id="RCOR01000047">
    <property type="protein sequence ID" value="RSN67252.1"/>
    <property type="molecule type" value="Genomic_DNA"/>
</dbReference>
<evidence type="ECO:0000313" key="4">
    <source>
        <dbReference type="EMBL" id="RSN67252.1"/>
    </source>
</evidence>
<protein>
    <submittedName>
        <fullName evidence="4">CO dehydrogenase nickel-insertion accessory protein CooC</fullName>
    </submittedName>
</protein>
<dbReference type="GO" id="GO:0005524">
    <property type="term" value="F:ATP binding"/>
    <property type="evidence" value="ECO:0007669"/>
    <property type="project" value="UniProtKB-KW"/>
</dbReference>